<evidence type="ECO:0000313" key="1">
    <source>
        <dbReference type="EMBL" id="CAK5036150.1"/>
    </source>
</evidence>
<name>A0ACB0Y994_MELEN</name>
<sequence>MCHQYLFTIVYFDTRQKTAQHTKLVSCETSTLAGHSSELWATNILPCHFIYTTDLSA</sequence>
<organism evidence="1 2">
    <name type="scientific">Meloidogyne enterolobii</name>
    <name type="common">Root-knot nematode worm</name>
    <name type="synonym">Meloidogyne mayaguensis</name>
    <dbReference type="NCBI Taxonomy" id="390850"/>
    <lineage>
        <taxon>Eukaryota</taxon>
        <taxon>Metazoa</taxon>
        <taxon>Ecdysozoa</taxon>
        <taxon>Nematoda</taxon>
        <taxon>Chromadorea</taxon>
        <taxon>Rhabditida</taxon>
        <taxon>Tylenchina</taxon>
        <taxon>Tylenchomorpha</taxon>
        <taxon>Tylenchoidea</taxon>
        <taxon>Meloidogynidae</taxon>
        <taxon>Meloidogyninae</taxon>
        <taxon>Meloidogyne</taxon>
    </lineage>
</organism>
<dbReference type="EMBL" id="CAVMJV010000008">
    <property type="protein sequence ID" value="CAK5036150.1"/>
    <property type="molecule type" value="Genomic_DNA"/>
</dbReference>
<keyword evidence="2" id="KW-1185">Reference proteome</keyword>
<accession>A0ACB0Y994</accession>
<comment type="caution">
    <text evidence="1">The sequence shown here is derived from an EMBL/GenBank/DDBJ whole genome shotgun (WGS) entry which is preliminary data.</text>
</comment>
<evidence type="ECO:0000313" key="2">
    <source>
        <dbReference type="Proteomes" id="UP001497535"/>
    </source>
</evidence>
<gene>
    <name evidence="1" type="ORF">MENTE1834_LOCUS8937</name>
</gene>
<proteinExistence type="predicted"/>
<dbReference type="Proteomes" id="UP001497535">
    <property type="component" value="Unassembled WGS sequence"/>
</dbReference>
<reference evidence="1" key="1">
    <citation type="submission" date="2023-11" db="EMBL/GenBank/DDBJ databases">
        <authorList>
            <person name="Poullet M."/>
        </authorList>
    </citation>
    <scope>NUCLEOTIDE SEQUENCE</scope>
    <source>
        <strain evidence="1">E1834</strain>
    </source>
</reference>
<protein>
    <submittedName>
        <fullName evidence="1">Uncharacterized protein</fullName>
    </submittedName>
</protein>